<name>A0A096XST7_9CAUD</name>
<dbReference type="EMBL" id="KJ801817">
    <property type="protein sequence ID" value="AII28373.1"/>
    <property type="molecule type" value="Genomic_DNA"/>
</dbReference>
<accession>A0A096XST7</accession>
<reference evidence="1" key="1">
    <citation type="submission" date="2014-05" db="EMBL/GenBank/DDBJ databases">
        <title>Complete genome sequence of Enterococcus faecalis bacteriophage ECP3.</title>
        <authorList>
            <person name="Kang H.-Y."/>
            <person name="Kim S."/>
            <person name="Kim J."/>
        </authorList>
    </citation>
    <scope>NUCLEOTIDE SEQUENCE [LARGE SCALE GENOMIC DNA]</scope>
    <source>
        <strain evidence="1">ECP3</strain>
    </source>
</reference>
<organism evidence="1 2">
    <name type="scientific">Enterococcus phage ECP3</name>
    <dbReference type="NCBI Taxonomy" id="1498168"/>
    <lineage>
        <taxon>Viruses</taxon>
        <taxon>Duplodnaviria</taxon>
        <taxon>Heunggongvirae</taxon>
        <taxon>Uroviricota</taxon>
        <taxon>Caudoviricetes</taxon>
        <taxon>Herelleviridae</taxon>
        <taxon>Brockvirinae</taxon>
        <taxon>Kochikohdavirus</taxon>
        <taxon>Kochikohdavirus ECP3</taxon>
    </lineage>
</organism>
<keyword evidence="2" id="KW-1185">Reference proteome</keyword>
<dbReference type="RefSeq" id="YP_009147014.1">
    <property type="nucleotide sequence ID" value="NC_027335.2"/>
</dbReference>
<proteinExistence type="predicted"/>
<evidence type="ECO:0000313" key="1">
    <source>
        <dbReference type="EMBL" id="AII28373.1"/>
    </source>
</evidence>
<dbReference type="Proteomes" id="UP000030157">
    <property type="component" value="Segment"/>
</dbReference>
<dbReference type="GeneID" id="24628062"/>
<evidence type="ECO:0000313" key="2">
    <source>
        <dbReference type="Proteomes" id="UP000030157"/>
    </source>
</evidence>
<protein>
    <submittedName>
        <fullName evidence="1">Uncharacterized protein</fullName>
    </submittedName>
</protein>
<sequence length="100" mass="11489">MSQVSKHGEKRVRERVGVNKSSVDRQFELALERGYRQKELTGRLKKWVVSRVFNSKYPQTCILYNGKCFIVSSEGTLVTVLNIPSNLLKDFAKLSKKRGK</sequence>